<dbReference type="AlphaFoldDB" id="A0A2S8SP99"/>
<dbReference type="EMBL" id="NIGF01000026">
    <property type="protein sequence ID" value="PQV62620.1"/>
    <property type="molecule type" value="Genomic_DNA"/>
</dbReference>
<dbReference type="RefSeq" id="WP_106381201.1">
    <property type="nucleotide sequence ID" value="NZ_NIGF01000026.1"/>
</dbReference>
<keyword evidence="3" id="KW-1185">Reference proteome</keyword>
<reference evidence="2 3" key="1">
    <citation type="journal article" date="2018" name="Syst. Appl. Microbiol.">
        <title>Abditibacterium utsteinense sp. nov., the first cultivated member of candidate phylum FBP, isolated from ice-free Antarctic soil samples.</title>
        <authorList>
            <person name="Tahon G."/>
            <person name="Tytgat B."/>
            <person name="Lebbe L."/>
            <person name="Carlier A."/>
            <person name="Willems A."/>
        </authorList>
    </citation>
    <scope>NUCLEOTIDE SEQUENCE [LARGE SCALE GENOMIC DNA]</scope>
    <source>
        <strain evidence="2 3">LMG 29911</strain>
    </source>
</reference>
<evidence type="ECO:0000313" key="2">
    <source>
        <dbReference type="EMBL" id="PQV62620.1"/>
    </source>
</evidence>
<evidence type="ECO:0000256" key="1">
    <source>
        <dbReference type="SAM" id="SignalP"/>
    </source>
</evidence>
<dbReference type="InParanoid" id="A0A2S8SP99"/>
<proteinExistence type="predicted"/>
<organism evidence="2 3">
    <name type="scientific">Abditibacterium utsteinense</name>
    <dbReference type="NCBI Taxonomy" id="1960156"/>
    <lineage>
        <taxon>Bacteria</taxon>
        <taxon>Pseudomonadati</taxon>
        <taxon>Abditibacteriota</taxon>
        <taxon>Abditibacteriia</taxon>
        <taxon>Abditibacteriales</taxon>
        <taxon>Abditibacteriaceae</taxon>
        <taxon>Abditibacterium</taxon>
    </lineage>
</organism>
<keyword evidence="1" id="KW-0732">Signal</keyword>
<evidence type="ECO:0000313" key="3">
    <source>
        <dbReference type="Proteomes" id="UP000237684"/>
    </source>
</evidence>
<feature type="chain" id="PRO_5015633694" evidence="1">
    <location>
        <begin position="23"/>
        <end position="185"/>
    </location>
</feature>
<comment type="caution">
    <text evidence="2">The sequence shown here is derived from an EMBL/GenBank/DDBJ whole genome shotgun (WGS) entry which is preliminary data.</text>
</comment>
<sequence length="185" mass="21347">MKRLLLATLLGASLWAAPSLEARPRQTAKAKRLSVLDYYYLLPFIGTGGNTTRRQRLQLLQRKNKPVIDLHHDYLTVKPDASPVEQITVFRSGNTALVAQSVPDFHSDYNGFMLYRLQNGKLRDVTKQVLPVSVQRDRFLYQLPRVGTTIHVFSFNLDTQSRKPAFDLLWRRGRFVKRNLPSPKR</sequence>
<name>A0A2S8SP99_9BACT</name>
<gene>
    <name evidence="2" type="ORF">B1R32_1264</name>
</gene>
<dbReference type="Proteomes" id="UP000237684">
    <property type="component" value="Unassembled WGS sequence"/>
</dbReference>
<accession>A0A2S8SP99</accession>
<protein>
    <submittedName>
        <fullName evidence="2">Uncharacterized protein</fullName>
    </submittedName>
</protein>
<feature type="signal peptide" evidence="1">
    <location>
        <begin position="1"/>
        <end position="22"/>
    </location>
</feature>